<feature type="domain" description="Reverse transcriptase" evidence="1">
    <location>
        <begin position="1"/>
        <end position="256"/>
    </location>
</feature>
<dbReference type="RefSeq" id="WP_083204281.1">
    <property type="nucleotide sequence ID" value="NZ_FMBM01000001.1"/>
</dbReference>
<accession>A0ABY0K5V5</accession>
<sequence length="425" mass="48686">MLRSPYAEKALEQNFRVGDSGRWKVDLGKDKNSIATSAAERAASDPPQIFIDSKRDKSGKVIYFAGDIETDLILRATYRRLLKQYRVHLPNREDIVNGIIEATSEACPYRVTKCDVKSFYESLDAEPIVRKFLEDTRTDPNLKAVLRQTYIAASIARSVVPRGLAISTVIAEIALRDFDRVIRKTHGIHRYFRYADDIIIFSLPDVEILSIVEKELNAIGLQLNEKTETSVVRSIAKWKEPKLPPVAKYSYLGYDFVADEKVSSDSSREFNISISATKLLKRKTRIFLSLHAFLKDGDARLLIDRLNYISTNQSVYKTRHSHGARKQKIRTGIHYNYARCGHYPASKNGRIRSKHNAHELIAIDVVLRNILWGSQSEFAKAISSLPSHIQDDLRRISFAQGFKKRLMKRFTRQRMAEICKVWGHE</sequence>
<evidence type="ECO:0000259" key="1">
    <source>
        <dbReference type="PROSITE" id="PS50878"/>
    </source>
</evidence>
<dbReference type="GO" id="GO:0003964">
    <property type="term" value="F:RNA-directed DNA polymerase activity"/>
    <property type="evidence" value="ECO:0007669"/>
    <property type="project" value="UniProtKB-KW"/>
</dbReference>
<organism evidence="2 3">
    <name type="scientific">Saliniramus fredricksonii</name>
    <dbReference type="NCBI Taxonomy" id="1653334"/>
    <lineage>
        <taxon>Bacteria</taxon>
        <taxon>Pseudomonadati</taxon>
        <taxon>Pseudomonadota</taxon>
        <taxon>Alphaproteobacteria</taxon>
        <taxon>Hyphomicrobiales</taxon>
        <taxon>Salinarimonadaceae</taxon>
        <taxon>Saliniramus</taxon>
    </lineage>
</organism>
<keyword evidence="2" id="KW-0808">Transferase</keyword>
<dbReference type="Proteomes" id="UP000182800">
    <property type="component" value="Unassembled WGS sequence"/>
</dbReference>
<dbReference type="Pfam" id="PF00078">
    <property type="entry name" value="RVT_1"/>
    <property type="match status" value="1"/>
</dbReference>
<keyword evidence="3" id="KW-1185">Reference proteome</keyword>
<dbReference type="InterPro" id="IPR000477">
    <property type="entry name" value="RT_dom"/>
</dbReference>
<keyword evidence="2" id="KW-0695">RNA-directed DNA polymerase</keyword>
<comment type="caution">
    <text evidence="2">The sequence shown here is derived from an EMBL/GenBank/DDBJ whole genome shotgun (WGS) entry which is preliminary data.</text>
</comment>
<dbReference type="EMBL" id="FMBM01000001">
    <property type="protein sequence ID" value="SCC79258.1"/>
    <property type="molecule type" value="Genomic_DNA"/>
</dbReference>
<proteinExistence type="predicted"/>
<dbReference type="InterPro" id="IPR043502">
    <property type="entry name" value="DNA/RNA_pol_sf"/>
</dbReference>
<dbReference type="CDD" id="cd01646">
    <property type="entry name" value="RT_Bac_retron_I"/>
    <property type="match status" value="1"/>
</dbReference>
<name>A0ABY0K5V5_9HYPH</name>
<dbReference type="PROSITE" id="PS50878">
    <property type="entry name" value="RT_POL"/>
    <property type="match status" value="1"/>
</dbReference>
<evidence type="ECO:0000313" key="2">
    <source>
        <dbReference type="EMBL" id="SCC79258.1"/>
    </source>
</evidence>
<gene>
    <name evidence="2" type="ORF">GA0071312_0771</name>
</gene>
<reference evidence="2 3" key="1">
    <citation type="submission" date="2016-08" db="EMBL/GenBank/DDBJ databases">
        <authorList>
            <person name="Varghese N."/>
            <person name="Submissions Spin"/>
        </authorList>
    </citation>
    <scope>NUCLEOTIDE SEQUENCE [LARGE SCALE GENOMIC DNA]</scope>
    <source>
        <strain evidence="2 3">HL-109</strain>
    </source>
</reference>
<dbReference type="SUPFAM" id="SSF56672">
    <property type="entry name" value="DNA/RNA polymerases"/>
    <property type="match status" value="1"/>
</dbReference>
<protein>
    <submittedName>
        <fullName evidence="2">Reverse transcriptase (RNA-dependent DNA polymerase)</fullName>
    </submittedName>
</protein>
<keyword evidence="2" id="KW-0548">Nucleotidyltransferase</keyword>
<evidence type="ECO:0000313" key="3">
    <source>
        <dbReference type="Proteomes" id="UP000182800"/>
    </source>
</evidence>
<dbReference type="NCBIfam" id="NF041747">
    <property type="entry name" value="Drt3a"/>
    <property type="match status" value="1"/>
</dbReference>